<dbReference type="Pfam" id="PF01557">
    <property type="entry name" value="FAA_hydrolase"/>
    <property type="match status" value="1"/>
</dbReference>
<dbReference type="Gene3D" id="3.90.850.10">
    <property type="entry name" value="Fumarylacetoacetase-like, C-terminal domain"/>
    <property type="match status" value="1"/>
</dbReference>
<dbReference type="PANTHER" id="PTHR11820:SF7">
    <property type="entry name" value="ACYLPYRUVASE FAHD1, MITOCHONDRIAL"/>
    <property type="match status" value="1"/>
</dbReference>
<dbReference type="Proteomes" id="UP000580839">
    <property type="component" value="Unassembled WGS sequence"/>
</dbReference>
<reference evidence="3 4" key="1">
    <citation type="submission" date="2020-04" db="EMBL/GenBank/DDBJ databases">
        <title>Metagenomic profiling of ammonia- and methane-oxidizing microorganisms in a Dutch drinking water treatment plant.</title>
        <authorList>
            <person name="Poghosyan L."/>
            <person name="Leucker S."/>
        </authorList>
    </citation>
    <scope>NUCLEOTIDE SEQUENCE [LARGE SCALE GENOMIC DNA]</scope>
    <source>
        <strain evidence="3">S-RSF-IL-03</strain>
    </source>
</reference>
<name>A0A849SHS4_UNCEI</name>
<organism evidence="3 4">
    <name type="scientific">Eiseniibacteriota bacterium</name>
    <dbReference type="NCBI Taxonomy" id="2212470"/>
    <lineage>
        <taxon>Bacteria</taxon>
        <taxon>Candidatus Eiseniibacteriota</taxon>
    </lineage>
</organism>
<dbReference type="InterPro" id="IPR036663">
    <property type="entry name" value="Fumarylacetoacetase_C_sf"/>
</dbReference>
<feature type="domain" description="Fumarylacetoacetase-like C-terminal" evidence="2">
    <location>
        <begin position="61"/>
        <end position="260"/>
    </location>
</feature>
<evidence type="ECO:0000259" key="2">
    <source>
        <dbReference type="Pfam" id="PF01557"/>
    </source>
</evidence>
<dbReference type="AlphaFoldDB" id="A0A849SHS4"/>
<comment type="caution">
    <text evidence="3">The sequence shown here is derived from an EMBL/GenBank/DDBJ whole genome shotgun (WGS) entry which is preliminary data.</text>
</comment>
<dbReference type="GO" id="GO:0016853">
    <property type="term" value="F:isomerase activity"/>
    <property type="evidence" value="ECO:0007669"/>
    <property type="project" value="UniProtKB-ARBA"/>
</dbReference>
<dbReference type="FunFam" id="3.90.850.10:FF:000002">
    <property type="entry name" value="2-hydroxyhepta-2,4-diene-1,7-dioate isomerase"/>
    <property type="match status" value="1"/>
</dbReference>
<dbReference type="GO" id="GO:0018773">
    <property type="term" value="F:acetylpyruvate hydrolase activity"/>
    <property type="evidence" value="ECO:0007669"/>
    <property type="project" value="TreeGrafter"/>
</dbReference>
<evidence type="ECO:0000313" key="3">
    <source>
        <dbReference type="EMBL" id="NOT34932.1"/>
    </source>
</evidence>
<protein>
    <submittedName>
        <fullName evidence="3">Fumarylacetoacetate hydrolase family protein</fullName>
    </submittedName>
</protein>
<dbReference type="EMBL" id="JABFRW010000157">
    <property type="protein sequence ID" value="NOT34932.1"/>
    <property type="molecule type" value="Genomic_DNA"/>
</dbReference>
<dbReference type="GO" id="GO:0019752">
    <property type="term" value="P:carboxylic acid metabolic process"/>
    <property type="evidence" value="ECO:0007669"/>
    <property type="project" value="UniProtKB-ARBA"/>
</dbReference>
<evidence type="ECO:0000313" key="4">
    <source>
        <dbReference type="Proteomes" id="UP000580839"/>
    </source>
</evidence>
<accession>A0A849SHS4</accession>
<gene>
    <name evidence="3" type="ORF">HOP12_12280</name>
</gene>
<keyword evidence="1" id="KW-0479">Metal-binding</keyword>
<proteinExistence type="predicted"/>
<dbReference type="SUPFAM" id="SSF56529">
    <property type="entry name" value="FAH"/>
    <property type="match status" value="1"/>
</dbReference>
<dbReference type="PANTHER" id="PTHR11820">
    <property type="entry name" value="ACYLPYRUVASE"/>
    <property type="match status" value="1"/>
</dbReference>
<sequence length="265" mass="28230">MLRSSVRRIGRYRLNGAVYFGQLADDGYQRLTAAPWEGGALAREFDRFADVEPLAPVAPGKIVCVGLNYRAHIAESASVLPGAVPALEPLLFLKPPSAVIGHGGVIRYPVGVTRLDPEAEMAVVIGRVASRVPVALALDHVAGITAFNDVSARNYQKLDGQWTRAKGFDTFAPLGPWVALGCDPSDQAVKCRVNGVERQHGHTRDLLFPVPELVSFISGIMTLQPGDVIATGTPAGIGPVEIGDHIEIEVDDVGVLSNRVEAARS</sequence>
<keyword evidence="3" id="KW-0378">Hydrolase</keyword>
<evidence type="ECO:0000256" key="1">
    <source>
        <dbReference type="ARBA" id="ARBA00022723"/>
    </source>
</evidence>
<dbReference type="GO" id="GO:0046872">
    <property type="term" value="F:metal ion binding"/>
    <property type="evidence" value="ECO:0007669"/>
    <property type="project" value="UniProtKB-KW"/>
</dbReference>
<dbReference type="InterPro" id="IPR011234">
    <property type="entry name" value="Fumarylacetoacetase-like_C"/>
</dbReference>